<dbReference type="EMBL" id="BAAAZC010000004">
    <property type="protein sequence ID" value="GAA3959805.1"/>
    <property type="molecule type" value="Genomic_DNA"/>
</dbReference>
<comment type="caution">
    <text evidence="1">The sequence shown here is derived from an EMBL/GenBank/DDBJ whole genome shotgun (WGS) entry which is preliminary data.</text>
</comment>
<dbReference type="Proteomes" id="UP001500742">
    <property type="component" value="Unassembled WGS sequence"/>
</dbReference>
<sequence>MAGKSAEVQARDFIYELNNCASEYGFSKDELWEVDLVSEKEKIKLEKKYYPTISALTLPEFVPVMLGLVHIKLPQFINETPAPAGKMEVIKGMQQYLIAYSAKRTL</sequence>
<dbReference type="RefSeq" id="WP_259090695.1">
    <property type="nucleotide sequence ID" value="NZ_BAAAZC010000004.1"/>
</dbReference>
<keyword evidence="2" id="KW-1185">Reference proteome</keyword>
<accession>A0ABP7P4W8</accession>
<reference evidence="2" key="1">
    <citation type="journal article" date="2019" name="Int. J. Syst. Evol. Microbiol.">
        <title>The Global Catalogue of Microorganisms (GCM) 10K type strain sequencing project: providing services to taxonomists for standard genome sequencing and annotation.</title>
        <authorList>
            <consortium name="The Broad Institute Genomics Platform"/>
            <consortium name="The Broad Institute Genome Sequencing Center for Infectious Disease"/>
            <person name="Wu L."/>
            <person name="Ma J."/>
        </authorList>
    </citation>
    <scope>NUCLEOTIDE SEQUENCE [LARGE SCALE GENOMIC DNA]</scope>
    <source>
        <strain evidence="2">JCM 16601</strain>
    </source>
</reference>
<proteinExistence type="predicted"/>
<evidence type="ECO:0000313" key="2">
    <source>
        <dbReference type="Proteomes" id="UP001500742"/>
    </source>
</evidence>
<organism evidence="1 2">
    <name type="scientific">Mucilaginibacter dorajii</name>
    <dbReference type="NCBI Taxonomy" id="692994"/>
    <lineage>
        <taxon>Bacteria</taxon>
        <taxon>Pseudomonadati</taxon>
        <taxon>Bacteroidota</taxon>
        <taxon>Sphingobacteriia</taxon>
        <taxon>Sphingobacteriales</taxon>
        <taxon>Sphingobacteriaceae</taxon>
        <taxon>Mucilaginibacter</taxon>
    </lineage>
</organism>
<evidence type="ECO:0000313" key="1">
    <source>
        <dbReference type="EMBL" id="GAA3959805.1"/>
    </source>
</evidence>
<name>A0ABP7P4W8_9SPHI</name>
<gene>
    <name evidence="1" type="ORF">GCM10022210_04250</name>
</gene>
<protein>
    <submittedName>
        <fullName evidence="1">Uncharacterized protein</fullName>
    </submittedName>
</protein>